<feature type="region of interest" description="Disordered" evidence="1">
    <location>
        <begin position="57"/>
        <end position="77"/>
    </location>
</feature>
<keyword evidence="2" id="KW-0614">Plasmid</keyword>
<reference evidence="2 3" key="1">
    <citation type="submission" date="2019-03" db="EMBL/GenBank/DDBJ databases">
        <title>Efficiently degradation of phenoxyalkanoic acid herbicides by Cupriavidus oxalaticus strain X32.</title>
        <authorList>
            <person name="Sheng X."/>
        </authorList>
    </citation>
    <scope>NUCLEOTIDE SEQUENCE [LARGE SCALE GENOMIC DNA]</scope>
    <source>
        <strain evidence="2 3">X32</strain>
        <plasmid evidence="2 3">unnamed1</plasmid>
    </source>
</reference>
<evidence type="ECO:0000313" key="3">
    <source>
        <dbReference type="Proteomes" id="UP000295294"/>
    </source>
</evidence>
<dbReference type="KEGG" id="cox:E0W60_29600"/>
<proteinExistence type="predicted"/>
<dbReference type="Proteomes" id="UP000295294">
    <property type="component" value="Plasmid unnamed1"/>
</dbReference>
<evidence type="ECO:0000313" key="2">
    <source>
        <dbReference type="EMBL" id="QBY55258.1"/>
    </source>
</evidence>
<evidence type="ECO:0000256" key="1">
    <source>
        <dbReference type="SAM" id="MobiDB-lite"/>
    </source>
</evidence>
<sequence>MDANTLTSHLQTRTTHVVTLGGAGSAMLTFDLASVSMTPEQEVVVRKLFSQRPALVATEGPHSARDETNKPGPASQYLTPAEFESIRKLGVRLGTQGVLAATACDFCLHCVKLEALPSAGPLQNG</sequence>
<geneLocation type="plasmid" evidence="2">
    <name>unnamed1</name>
</geneLocation>
<dbReference type="RefSeq" id="WP_133096782.1">
    <property type="nucleotide sequence ID" value="NZ_CP038636.1"/>
</dbReference>
<dbReference type="AlphaFoldDB" id="A0A4P7LHY2"/>
<accession>A0A4P7LHY2</accession>
<organism evidence="2 3">
    <name type="scientific">Cupriavidus oxalaticus</name>
    <dbReference type="NCBI Taxonomy" id="96344"/>
    <lineage>
        <taxon>Bacteria</taxon>
        <taxon>Pseudomonadati</taxon>
        <taxon>Pseudomonadota</taxon>
        <taxon>Betaproteobacteria</taxon>
        <taxon>Burkholderiales</taxon>
        <taxon>Burkholderiaceae</taxon>
        <taxon>Cupriavidus</taxon>
    </lineage>
</organism>
<gene>
    <name evidence="2" type="ORF">E0W60_29600</name>
</gene>
<dbReference type="EMBL" id="CP038636">
    <property type="protein sequence ID" value="QBY55258.1"/>
    <property type="molecule type" value="Genomic_DNA"/>
</dbReference>
<dbReference type="OrthoDB" id="9881996at2"/>
<protein>
    <submittedName>
        <fullName evidence="2">Uncharacterized protein</fullName>
    </submittedName>
</protein>
<name>A0A4P7LHY2_9BURK</name>